<evidence type="ECO:0000256" key="1">
    <source>
        <dbReference type="ARBA" id="ARBA00008777"/>
    </source>
</evidence>
<dbReference type="GO" id="GO:0003735">
    <property type="term" value="F:structural constituent of ribosome"/>
    <property type="evidence" value="ECO:0007669"/>
    <property type="project" value="InterPro"/>
</dbReference>
<accession>A0AAW1NRD1</accession>
<dbReference type="NCBIfam" id="TIGR00059">
    <property type="entry name" value="L17"/>
    <property type="match status" value="1"/>
</dbReference>
<dbReference type="InterPro" id="IPR036373">
    <property type="entry name" value="Ribosomal_bL17_sf"/>
</dbReference>
<comment type="caution">
    <text evidence="8">The sequence shown here is derived from an EMBL/GenBank/DDBJ whole genome shotgun (WGS) entry which is preliminary data.</text>
</comment>
<evidence type="ECO:0000256" key="3">
    <source>
        <dbReference type="ARBA" id="ARBA00023274"/>
    </source>
</evidence>
<name>A0AAW1NRD1_9CHLO</name>
<dbReference type="SUPFAM" id="SSF64263">
    <property type="entry name" value="Prokaryotic ribosomal protein L17"/>
    <property type="match status" value="1"/>
</dbReference>
<dbReference type="HAMAP" id="MF_01368">
    <property type="entry name" value="Ribosomal_bL17"/>
    <property type="match status" value="1"/>
</dbReference>
<evidence type="ECO:0000313" key="9">
    <source>
        <dbReference type="Proteomes" id="UP001465755"/>
    </source>
</evidence>
<evidence type="ECO:0000256" key="6">
    <source>
        <dbReference type="ARBA" id="ARBA00082728"/>
    </source>
</evidence>
<dbReference type="Pfam" id="PF01196">
    <property type="entry name" value="Ribosomal_L17"/>
    <property type="match status" value="1"/>
</dbReference>
<evidence type="ECO:0000256" key="2">
    <source>
        <dbReference type="ARBA" id="ARBA00022980"/>
    </source>
</evidence>
<reference evidence="8 9" key="1">
    <citation type="journal article" date="2024" name="Nat. Commun.">
        <title>Phylogenomics reveals the evolutionary origins of lichenization in chlorophyte algae.</title>
        <authorList>
            <person name="Puginier C."/>
            <person name="Libourel C."/>
            <person name="Otte J."/>
            <person name="Skaloud P."/>
            <person name="Haon M."/>
            <person name="Grisel S."/>
            <person name="Petersen M."/>
            <person name="Berrin J.G."/>
            <person name="Delaux P.M."/>
            <person name="Dal Grande F."/>
            <person name="Keller J."/>
        </authorList>
    </citation>
    <scope>NUCLEOTIDE SEQUENCE [LARGE SCALE GENOMIC DNA]</scope>
    <source>
        <strain evidence="8 9">SAG 2036</strain>
    </source>
</reference>
<keyword evidence="3 7" id="KW-0687">Ribonucleoprotein</keyword>
<organism evidence="8 9">
    <name type="scientific">Symbiochloris irregularis</name>
    <dbReference type="NCBI Taxonomy" id="706552"/>
    <lineage>
        <taxon>Eukaryota</taxon>
        <taxon>Viridiplantae</taxon>
        <taxon>Chlorophyta</taxon>
        <taxon>core chlorophytes</taxon>
        <taxon>Trebouxiophyceae</taxon>
        <taxon>Trebouxiales</taxon>
        <taxon>Trebouxiaceae</taxon>
        <taxon>Symbiochloris</taxon>
    </lineage>
</organism>
<dbReference type="PANTHER" id="PTHR14413:SF16">
    <property type="entry name" value="LARGE RIBOSOMAL SUBUNIT PROTEIN BL17M"/>
    <property type="match status" value="1"/>
</dbReference>
<dbReference type="AlphaFoldDB" id="A0AAW1NRD1"/>
<dbReference type="PANTHER" id="PTHR14413">
    <property type="entry name" value="RIBOSOMAL PROTEIN L17"/>
    <property type="match status" value="1"/>
</dbReference>
<sequence>MKHRVNFRRLSRGTAHRLSMLRTMASQLIRHERIETTVAKAKELRRYADHMVSLGKEGTLHARRQAAAVVRGDDVLHKLFTTMATRYRDREGGYTRILRTRIRQSDAAPMAFIEYVDRQGELRPAKPPDHRPRLFIPAAAQAAITQDQ</sequence>
<gene>
    <name evidence="8" type="ORF">WJX73_007702</name>
</gene>
<evidence type="ECO:0000313" key="8">
    <source>
        <dbReference type="EMBL" id="KAK9791381.1"/>
    </source>
</evidence>
<evidence type="ECO:0000256" key="5">
    <source>
        <dbReference type="ARBA" id="ARBA00077677"/>
    </source>
</evidence>
<dbReference type="EMBL" id="JALJOQ010000178">
    <property type="protein sequence ID" value="KAK9791381.1"/>
    <property type="molecule type" value="Genomic_DNA"/>
</dbReference>
<comment type="similarity">
    <text evidence="1 7">Belongs to the bacterial ribosomal protein bL17 family.</text>
</comment>
<dbReference type="InterPro" id="IPR000456">
    <property type="entry name" value="Ribosomal_bL17"/>
</dbReference>
<protein>
    <recommendedName>
        <fullName evidence="4">Large ribosomal subunit protein bL17c</fullName>
    </recommendedName>
    <alternativeName>
        <fullName evidence="5">50S ribosomal protein L17, chloroplastic</fullName>
    </alternativeName>
    <alternativeName>
        <fullName evidence="6">CL17</fullName>
    </alternativeName>
</protein>
<keyword evidence="9" id="KW-1185">Reference proteome</keyword>
<dbReference type="Gene3D" id="3.90.1030.10">
    <property type="entry name" value="Ribosomal protein L17"/>
    <property type="match status" value="1"/>
</dbReference>
<dbReference type="Proteomes" id="UP001465755">
    <property type="component" value="Unassembled WGS sequence"/>
</dbReference>
<dbReference type="GO" id="GO:0006412">
    <property type="term" value="P:translation"/>
    <property type="evidence" value="ECO:0007669"/>
    <property type="project" value="InterPro"/>
</dbReference>
<evidence type="ECO:0000256" key="4">
    <source>
        <dbReference type="ARBA" id="ARBA00072708"/>
    </source>
</evidence>
<proteinExistence type="inferred from homology"/>
<evidence type="ECO:0000256" key="7">
    <source>
        <dbReference type="RuleBase" id="RU000660"/>
    </source>
</evidence>
<dbReference type="FunFam" id="3.90.1030.10:FF:000001">
    <property type="entry name" value="50S ribosomal protein L17"/>
    <property type="match status" value="1"/>
</dbReference>
<keyword evidence="2 7" id="KW-0689">Ribosomal protein</keyword>
<dbReference type="GO" id="GO:0022625">
    <property type="term" value="C:cytosolic large ribosomal subunit"/>
    <property type="evidence" value="ECO:0007669"/>
    <property type="project" value="TreeGrafter"/>
</dbReference>